<feature type="compositionally biased region" description="Basic and acidic residues" evidence="1">
    <location>
        <begin position="76"/>
        <end position="93"/>
    </location>
</feature>
<feature type="compositionally biased region" description="Polar residues" evidence="1">
    <location>
        <begin position="557"/>
        <end position="569"/>
    </location>
</feature>
<evidence type="ECO:0000256" key="1">
    <source>
        <dbReference type="SAM" id="MobiDB-lite"/>
    </source>
</evidence>
<feature type="region of interest" description="Disordered" evidence="1">
    <location>
        <begin position="493"/>
        <end position="517"/>
    </location>
</feature>
<accession>A0A0D1VWG8</accession>
<sequence length="635" mass="70069">MARLSEEMDLFLSVKVQSKANIASKPKDAEVLPTTPTPGTMALGIPLNSASQEPARPLRHKRRFTIGGPKTLPEGKQNHVTEKPPEAPPEHIKPKSTVTISRSHSRLQSGPSRNPGSRLGDDIAPMHQPIRNEQERPSFQRSSTVPTTQDVTVDHCVSRGSSIRSRSPDKAQYPPSSWKTPQKPEPATNTMAGSDGMHQNTPNAADVCQRPKLGQPRHTEPALARPIKNQKFAGLLSSESSQSRRRSSSATPRIDDRSPSSNETANTFAHAQPMYIRSRRRNSLVSPQIGETHMRRDQSVIDTGRNVGTPSANKHDLPEPEIAYAHTYHYTTCEHTSPPLSRPLNVQPTPVQYREGLLAYPPFQLRNLLNSPKVSIPSIYVIDGSCCNCDLSERREAESGVLDKYTTRLDNLFLQLNLLQDDMDTKASSASGSLQSEAISSSPDVSPETIQSIVLMEHQLDDLVQRRDREVKSIWKGYTARWGPATLAIHHENDSIGGRGRTQSISQRNTTGADLWTNSSVSDVDTVAGRTSTIVSTASSRTTHTLFSGAGRPKLNPSRQTSFTTSVNGPQERYSDGTRPVTATSSVDGVRGDGRMMVEWIRPERGNARSRSQSQSQSRRRSSMNRTWRHDDSLS</sequence>
<evidence type="ECO:0000313" key="2">
    <source>
        <dbReference type="EMBL" id="KIV80605.1"/>
    </source>
</evidence>
<feature type="region of interest" description="Disordered" evidence="1">
    <location>
        <begin position="426"/>
        <end position="445"/>
    </location>
</feature>
<feature type="compositionally biased region" description="Polar residues" evidence="1">
    <location>
        <begin position="187"/>
        <end position="203"/>
    </location>
</feature>
<feature type="compositionally biased region" description="Polar residues" evidence="1">
    <location>
        <begin position="139"/>
        <end position="151"/>
    </location>
</feature>
<feature type="region of interest" description="Disordered" evidence="1">
    <location>
        <begin position="544"/>
        <end position="635"/>
    </location>
</feature>
<dbReference type="Proteomes" id="UP000053599">
    <property type="component" value="Unassembled WGS sequence"/>
</dbReference>
<proteinExistence type="predicted"/>
<feature type="compositionally biased region" description="Polar residues" evidence="1">
    <location>
        <begin position="96"/>
        <end position="115"/>
    </location>
</feature>
<feature type="compositionally biased region" description="Basic and acidic residues" evidence="1">
    <location>
        <begin position="590"/>
        <end position="607"/>
    </location>
</feature>
<name>A0A0D1VWG8_9EURO</name>
<gene>
    <name evidence="2" type="ORF">PV11_08096</name>
</gene>
<reference evidence="2 3" key="1">
    <citation type="submission" date="2015-01" db="EMBL/GenBank/DDBJ databases">
        <title>The Genome Sequence of Exophiala sideris CBS121828.</title>
        <authorList>
            <consortium name="The Broad Institute Genomics Platform"/>
            <person name="Cuomo C."/>
            <person name="de Hoog S."/>
            <person name="Gorbushina A."/>
            <person name="Stielow B."/>
            <person name="Teixiera M."/>
            <person name="Abouelleil A."/>
            <person name="Chapman S.B."/>
            <person name="Priest M."/>
            <person name="Young S.K."/>
            <person name="Wortman J."/>
            <person name="Nusbaum C."/>
            <person name="Birren B."/>
        </authorList>
    </citation>
    <scope>NUCLEOTIDE SEQUENCE [LARGE SCALE GENOMIC DNA]</scope>
    <source>
        <strain evidence="2 3">CBS 121828</strain>
    </source>
</reference>
<dbReference type="HOGENOM" id="CLU_028344_0_0_1"/>
<dbReference type="OrthoDB" id="4120541at2759"/>
<organism evidence="2 3">
    <name type="scientific">Exophiala sideris</name>
    <dbReference type="NCBI Taxonomy" id="1016849"/>
    <lineage>
        <taxon>Eukaryota</taxon>
        <taxon>Fungi</taxon>
        <taxon>Dikarya</taxon>
        <taxon>Ascomycota</taxon>
        <taxon>Pezizomycotina</taxon>
        <taxon>Eurotiomycetes</taxon>
        <taxon>Chaetothyriomycetidae</taxon>
        <taxon>Chaetothyriales</taxon>
        <taxon>Herpotrichiellaceae</taxon>
        <taxon>Exophiala</taxon>
    </lineage>
</organism>
<protein>
    <submittedName>
        <fullName evidence="2">Uncharacterized protein</fullName>
    </submittedName>
</protein>
<feature type="region of interest" description="Disordered" evidence="1">
    <location>
        <begin position="22"/>
        <end position="281"/>
    </location>
</feature>
<feature type="compositionally biased region" description="Polar residues" evidence="1">
    <location>
        <begin position="501"/>
        <end position="517"/>
    </location>
</feature>
<dbReference type="EMBL" id="KN846953">
    <property type="protein sequence ID" value="KIV80605.1"/>
    <property type="molecule type" value="Genomic_DNA"/>
</dbReference>
<feature type="compositionally biased region" description="Polar residues" evidence="1">
    <location>
        <begin position="259"/>
        <end position="269"/>
    </location>
</feature>
<evidence type="ECO:0000313" key="3">
    <source>
        <dbReference type="Proteomes" id="UP000053599"/>
    </source>
</evidence>
<dbReference type="AlphaFoldDB" id="A0A0D1VWG8"/>